<name>A0A6N0NWF9_9CREN</name>
<dbReference type="OrthoDB" id="43019at2157"/>
<proteinExistence type="predicted"/>
<dbReference type="GeneID" id="55641112"/>
<dbReference type="EMBL" id="CP049074">
    <property type="protein sequence ID" value="QKQ99687.1"/>
    <property type="molecule type" value="Genomic_DNA"/>
</dbReference>
<protein>
    <submittedName>
        <fullName evidence="2">Uncharacterized protein</fullName>
    </submittedName>
</protein>
<feature type="transmembrane region" description="Helical" evidence="1">
    <location>
        <begin position="5"/>
        <end position="27"/>
    </location>
</feature>
<keyword evidence="1" id="KW-0472">Membrane</keyword>
<dbReference type="AlphaFoldDB" id="A0A6N0NWF9"/>
<reference evidence="2 3" key="1">
    <citation type="submission" date="2020-02" db="EMBL/GenBank/DDBJ databases">
        <title>Comparative genome analysis reveals the metabolism and evolution of the thermophilic archaeal genus Metallosphaera.</title>
        <authorList>
            <person name="Jiang C."/>
        </authorList>
    </citation>
    <scope>NUCLEOTIDE SEQUENCE [LARGE SCALE GENOMIC DNA]</scope>
    <source>
        <strain evidence="2 3">Ric-A</strain>
    </source>
</reference>
<gene>
    <name evidence="2" type="ORF">GWK48_04145</name>
</gene>
<evidence type="ECO:0000313" key="3">
    <source>
        <dbReference type="Proteomes" id="UP000509301"/>
    </source>
</evidence>
<dbReference type="RefSeq" id="WP_174629890.1">
    <property type="nucleotide sequence ID" value="NZ_CP049074.1"/>
</dbReference>
<keyword evidence="1" id="KW-1133">Transmembrane helix</keyword>
<evidence type="ECO:0000313" key="2">
    <source>
        <dbReference type="EMBL" id="QKQ99687.1"/>
    </source>
</evidence>
<keyword evidence="1" id="KW-0812">Transmembrane</keyword>
<dbReference type="KEGG" id="mten:GWK48_04145"/>
<feature type="transmembrane region" description="Helical" evidence="1">
    <location>
        <begin position="142"/>
        <end position="163"/>
    </location>
</feature>
<evidence type="ECO:0000256" key="1">
    <source>
        <dbReference type="SAM" id="Phobius"/>
    </source>
</evidence>
<dbReference type="Proteomes" id="UP000509301">
    <property type="component" value="Chromosome"/>
</dbReference>
<accession>A0A6N0NWF9</accession>
<sequence>MVSYLLLAGVILLVVGLSLYVLIPTYFSGYQTINNVFRANQGYVNLPPLGSQIVKNFTVHASGQAIIFLVTKGNANVTLLNDRGQPILNQEKQVSIALNQSSYSIEIINLNNATQNITYTYGLFNAESISNFYYSLGVLETFLDLLIVIGLGLILWYVLSLIVSRRKPRN</sequence>
<organism evidence="2 3">
    <name type="scientific">Metallosphaera tengchongensis</name>
    <dbReference type="NCBI Taxonomy" id="1532350"/>
    <lineage>
        <taxon>Archaea</taxon>
        <taxon>Thermoproteota</taxon>
        <taxon>Thermoprotei</taxon>
        <taxon>Sulfolobales</taxon>
        <taxon>Sulfolobaceae</taxon>
        <taxon>Metallosphaera</taxon>
    </lineage>
</organism>
<keyword evidence="3" id="KW-1185">Reference proteome</keyword>